<dbReference type="RefSeq" id="WP_012633615.1">
    <property type="nucleotide sequence ID" value="NC_011891.1"/>
</dbReference>
<dbReference type="EMBL" id="CP001359">
    <property type="protein sequence ID" value="ACL65819.1"/>
    <property type="molecule type" value="Genomic_DNA"/>
</dbReference>
<protein>
    <submittedName>
        <fullName evidence="5">Efflux transporter, RND family, MFP subunit</fullName>
    </submittedName>
</protein>
<keyword evidence="2" id="KW-0175">Coiled coil</keyword>
<dbReference type="GO" id="GO:1990281">
    <property type="term" value="C:efflux pump complex"/>
    <property type="evidence" value="ECO:0007669"/>
    <property type="project" value="TreeGrafter"/>
</dbReference>
<dbReference type="PANTHER" id="PTHR30469">
    <property type="entry name" value="MULTIDRUG RESISTANCE PROTEIN MDTA"/>
    <property type="match status" value="1"/>
</dbReference>
<dbReference type="Gene3D" id="2.40.420.20">
    <property type="match status" value="1"/>
</dbReference>
<evidence type="ECO:0000259" key="4">
    <source>
        <dbReference type="Pfam" id="PF25989"/>
    </source>
</evidence>
<dbReference type="Proteomes" id="UP000007089">
    <property type="component" value="Chromosome"/>
</dbReference>
<feature type="domain" description="YknX-like C-terminal permuted SH3-like" evidence="4">
    <location>
        <begin position="300"/>
        <end position="365"/>
    </location>
</feature>
<keyword evidence="6" id="KW-1185">Reference proteome</keyword>
<dbReference type="Gene3D" id="2.40.50.100">
    <property type="match status" value="1"/>
</dbReference>
<feature type="coiled-coil region" evidence="2">
    <location>
        <begin position="144"/>
        <end position="178"/>
    </location>
</feature>
<proteinExistence type="inferred from homology"/>
<dbReference type="KEGG" id="acp:A2cp1_2481"/>
<dbReference type="PANTHER" id="PTHR30469:SF15">
    <property type="entry name" value="HLYD FAMILY OF SECRETION PROTEINS"/>
    <property type="match status" value="1"/>
</dbReference>
<gene>
    <name evidence="5" type="ordered locus">A2cp1_2481</name>
</gene>
<dbReference type="HOGENOM" id="CLU_018816_1_4_7"/>
<comment type="similarity">
    <text evidence="1">Belongs to the membrane fusion protein (MFP) (TC 8.A.1) family.</text>
</comment>
<dbReference type="NCBIfam" id="TIGR01730">
    <property type="entry name" value="RND_mfp"/>
    <property type="match status" value="1"/>
</dbReference>
<dbReference type="InterPro" id="IPR058637">
    <property type="entry name" value="YknX-like_C"/>
</dbReference>
<evidence type="ECO:0000313" key="5">
    <source>
        <dbReference type="EMBL" id="ACL65819.1"/>
    </source>
</evidence>
<dbReference type="GO" id="GO:0015562">
    <property type="term" value="F:efflux transmembrane transporter activity"/>
    <property type="evidence" value="ECO:0007669"/>
    <property type="project" value="TreeGrafter"/>
</dbReference>
<dbReference type="Pfam" id="PF25989">
    <property type="entry name" value="YknX_C"/>
    <property type="match status" value="1"/>
</dbReference>
<evidence type="ECO:0000256" key="2">
    <source>
        <dbReference type="SAM" id="Coils"/>
    </source>
</evidence>
<dbReference type="InterPro" id="IPR058647">
    <property type="entry name" value="BSH_CzcB-like"/>
</dbReference>
<accession>B8JC79</accession>
<evidence type="ECO:0000313" key="6">
    <source>
        <dbReference type="Proteomes" id="UP000007089"/>
    </source>
</evidence>
<dbReference type="Pfam" id="PF25973">
    <property type="entry name" value="BSH_CzcB"/>
    <property type="match status" value="1"/>
</dbReference>
<sequence>MIPSRRFLLISTLAAATHLGCSRGDAAALPSAKGEQPALAVRAERPRERLEGETARATGELRAKLQATVSAKVSGTILRVRAQVGDRVRKGDPIVELDPATIAIQLDQARAARKMALAVRDNARSDLARTEQLARADAAAPAVLDKARAGAQQAEASLEQADAQVRLLEQNLRDLVVRAPFDGVVTARPKNVGDYLVTMPPTPVATVVASDALEVRLSVPEGLVDPLKPGAALRGRSIPGGAPFEAKVTSVGATVDPQTRSVEVLADVRAAAGASVGALRSGGLAEVDLGGSSAAQGPFVPAQAVVREGARRFVWVADEGVARRREVQAEPVTPQWTRVRAGLSAGDAVVVEGVAGLIDGARVAVAQ</sequence>
<feature type="domain" description="CzcB-like barrel-sandwich hybrid" evidence="3">
    <location>
        <begin position="67"/>
        <end position="196"/>
    </location>
</feature>
<dbReference type="AlphaFoldDB" id="B8JC79"/>
<evidence type="ECO:0000256" key="1">
    <source>
        <dbReference type="ARBA" id="ARBA00009477"/>
    </source>
</evidence>
<name>B8JC79_ANAD2</name>
<dbReference type="InterPro" id="IPR006143">
    <property type="entry name" value="RND_pump_MFP"/>
</dbReference>
<organism evidence="5 6">
    <name type="scientific">Anaeromyxobacter dehalogenans (strain ATCC BAA-258 / DSM 21875 / 2CP-1)</name>
    <dbReference type="NCBI Taxonomy" id="455488"/>
    <lineage>
        <taxon>Bacteria</taxon>
        <taxon>Pseudomonadati</taxon>
        <taxon>Myxococcota</taxon>
        <taxon>Myxococcia</taxon>
        <taxon>Myxococcales</taxon>
        <taxon>Cystobacterineae</taxon>
        <taxon>Anaeromyxobacteraceae</taxon>
        <taxon>Anaeromyxobacter</taxon>
    </lineage>
</organism>
<dbReference type="Gene3D" id="2.40.30.170">
    <property type="match status" value="1"/>
</dbReference>
<dbReference type="Gene3D" id="1.10.287.470">
    <property type="entry name" value="Helix hairpin bin"/>
    <property type="match status" value="1"/>
</dbReference>
<reference evidence="5" key="1">
    <citation type="submission" date="2009-01" db="EMBL/GenBank/DDBJ databases">
        <title>Complete sequence of Anaeromyxobacter dehalogenans 2CP-1.</title>
        <authorList>
            <consortium name="US DOE Joint Genome Institute"/>
            <person name="Lucas S."/>
            <person name="Copeland A."/>
            <person name="Lapidus A."/>
            <person name="Glavina del Rio T."/>
            <person name="Dalin E."/>
            <person name="Tice H."/>
            <person name="Bruce D."/>
            <person name="Goodwin L."/>
            <person name="Pitluck S."/>
            <person name="Saunders E."/>
            <person name="Brettin T."/>
            <person name="Detter J.C."/>
            <person name="Han C."/>
            <person name="Larimer F."/>
            <person name="Land M."/>
            <person name="Hauser L."/>
            <person name="Kyrpides N."/>
            <person name="Ovchinnikova G."/>
            <person name="Beliaev A.S."/>
            <person name="Richardson P."/>
        </authorList>
    </citation>
    <scope>NUCLEOTIDE SEQUENCE</scope>
    <source>
        <strain evidence="5">2CP-1</strain>
    </source>
</reference>
<dbReference type="SUPFAM" id="SSF111369">
    <property type="entry name" value="HlyD-like secretion proteins"/>
    <property type="match status" value="1"/>
</dbReference>
<evidence type="ECO:0000259" key="3">
    <source>
        <dbReference type="Pfam" id="PF25973"/>
    </source>
</evidence>